<dbReference type="RefSeq" id="WP_386700733.1">
    <property type="nucleotide sequence ID" value="NZ_JAFBEH010000001.1"/>
</dbReference>
<gene>
    <name evidence="1" type="ORF">JOC28_000082</name>
</gene>
<protein>
    <recommendedName>
        <fullName evidence="3">Hemagglutinin</fullName>
    </recommendedName>
</protein>
<accession>A0ABS2PPC8</accession>
<evidence type="ECO:0008006" key="3">
    <source>
        <dbReference type="Google" id="ProtNLM"/>
    </source>
</evidence>
<keyword evidence="2" id="KW-1185">Reference proteome</keyword>
<dbReference type="EMBL" id="JAFBEH010000001">
    <property type="protein sequence ID" value="MBM7641798.1"/>
    <property type="molecule type" value="Genomic_DNA"/>
</dbReference>
<dbReference type="InterPro" id="IPR046228">
    <property type="entry name" value="DUF6261"/>
</dbReference>
<evidence type="ECO:0000313" key="2">
    <source>
        <dbReference type="Proteomes" id="UP000697472"/>
    </source>
</evidence>
<dbReference type="Pfam" id="PF19775">
    <property type="entry name" value="DUF6261"/>
    <property type="match status" value="1"/>
</dbReference>
<sequence length="251" mass="28908">MMKKKIYDIQSLTLSVLDSQEFAQLMTESAEVIKAFTKKAKPELTYVSKLALFEPTLDSYKASLHQARKSQTAANLSEADRERDEALLTLFRLHKAYALVKTPATKTAYEGLAQLFNNYKGIAEANYEKETESINHLLKKLAEPNYQDALTQLNLTAFVDSLTSSQRTFEKLYQERLKETEGKQVGKTKELRRQLTEIYDFFVDYTAISVYAYPERAYFAELRDQLNAIRSRYKKRKSGKKTIDTSTDSEK</sequence>
<evidence type="ECO:0000313" key="1">
    <source>
        <dbReference type="EMBL" id="MBM7641798.1"/>
    </source>
</evidence>
<comment type="caution">
    <text evidence="1">The sequence shown here is derived from an EMBL/GenBank/DDBJ whole genome shotgun (WGS) entry which is preliminary data.</text>
</comment>
<proteinExistence type="predicted"/>
<reference evidence="1 2" key="1">
    <citation type="submission" date="2021-01" db="EMBL/GenBank/DDBJ databases">
        <title>Genomic Encyclopedia of Type Strains, Phase IV (KMG-IV): sequencing the most valuable type-strain genomes for metagenomic binning, comparative biology and taxonomic classification.</title>
        <authorList>
            <person name="Goeker M."/>
        </authorList>
    </citation>
    <scope>NUCLEOTIDE SEQUENCE [LARGE SCALE GENOMIC DNA]</scope>
    <source>
        <strain evidence="1 2">DSM 27382</strain>
    </source>
</reference>
<dbReference type="Proteomes" id="UP000697472">
    <property type="component" value="Unassembled WGS sequence"/>
</dbReference>
<organism evidence="1 2">
    <name type="scientific">Streptococcus loxodontisalivarius</name>
    <dbReference type="NCBI Taxonomy" id="1349415"/>
    <lineage>
        <taxon>Bacteria</taxon>
        <taxon>Bacillati</taxon>
        <taxon>Bacillota</taxon>
        <taxon>Bacilli</taxon>
        <taxon>Lactobacillales</taxon>
        <taxon>Streptococcaceae</taxon>
        <taxon>Streptococcus</taxon>
    </lineage>
</organism>
<name>A0ABS2PPC8_9STRE</name>